<dbReference type="SUPFAM" id="SSF51445">
    <property type="entry name" value="(Trans)glycosidases"/>
    <property type="match status" value="1"/>
</dbReference>
<dbReference type="SUPFAM" id="SSF69572">
    <property type="entry name" value="Activating enzymes of the ubiquitin-like proteins"/>
    <property type="match status" value="1"/>
</dbReference>
<dbReference type="InterPro" id="IPR035985">
    <property type="entry name" value="Ubiquitin-activating_enz"/>
</dbReference>
<dbReference type="Gene3D" id="3.20.20.300">
    <property type="entry name" value="Glycoside hydrolase, family 3, N-terminal domain"/>
    <property type="match status" value="1"/>
</dbReference>
<dbReference type="AlphaFoldDB" id="A0A1F5AGH0"/>
<evidence type="ECO:0000313" key="6">
    <source>
        <dbReference type="Proteomes" id="UP000177701"/>
    </source>
</evidence>
<evidence type="ECO:0000259" key="4">
    <source>
        <dbReference type="Pfam" id="PF00933"/>
    </source>
</evidence>
<dbReference type="InterPro" id="IPR001764">
    <property type="entry name" value="Glyco_hydro_3_N"/>
</dbReference>
<dbReference type="Gene3D" id="3.40.50.1700">
    <property type="entry name" value="Glycoside hydrolase family 3 C-terminal domain"/>
    <property type="match status" value="1"/>
</dbReference>
<dbReference type="PRINTS" id="PR00133">
    <property type="entry name" value="GLHYDRLASE3"/>
</dbReference>
<feature type="domain" description="Glycoside hydrolase family 3 N-terminal" evidence="4">
    <location>
        <begin position="24"/>
        <end position="349"/>
    </location>
</feature>
<keyword evidence="3" id="KW-0326">Glycosidase</keyword>
<keyword evidence="2" id="KW-0378">Hydrolase</keyword>
<protein>
    <recommendedName>
        <fullName evidence="4">Glycoside hydrolase family 3 N-terminal domain-containing protein</fullName>
    </recommendedName>
</protein>
<organism evidence="5 6">
    <name type="scientific">Candidatus Sediminicultor quintus</name>
    <dbReference type="NCBI Taxonomy" id="1797291"/>
    <lineage>
        <taxon>Bacteria</taxon>
        <taxon>Pseudomonadati</taxon>
        <taxon>Atribacterota</taxon>
        <taxon>Candidatus Phoenicimicrobiia</taxon>
        <taxon>Candidatus Pheonicimicrobiales</taxon>
        <taxon>Candidatus Phoenicimicrobiaceae</taxon>
        <taxon>Candidatus Sediminicultor</taxon>
    </lineage>
</organism>
<dbReference type="EMBL" id="MEYH01000002">
    <property type="protein sequence ID" value="OGD17581.1"/>
    <property type="molecule type" value="Genomic_DNA"/>
</dbReference>
<dbReference type="InterPro" id="IPR017853">
    <property type="entry name" value="GH"/>
</dbReference>
<proteinExistence type="inferred from homology"/>
<dbReference type="Proteomes" id="UP000177701">
    <property type="component" value="Unassembled WGS sequence"/>
</dbReference>
<dbReference type="GO" id="GO:0005975">
    <property type="term" value="P:carbohydrate metabolic process"/>
    <property type="evidence" value="ECO:0007669"/>
    <property type="project" value="InterPro"/>
</dbReference>
<dbReference type="STRING" id="1797291.A2V47_02950"/>
<evidence type="ECO:0000256" key="1">
    <source>
        <dbReference type="ARBA" id="ARBA00005336"/>
    </source>
</evidence>
<comment type="similarity">
    <text evidence="1">Belongs to the glycosyl hydrolase 3 family.</text>
</comment>
<sequence length="539" mass="59836">MRNENKSKLEKDTTIFKKLISKMTLEEKIGQMFQVGFIGTKITSEISEMIKDYHIGGIIYFRRNIESLQQVSGLSNELQILSASKRPGLPLMMSTDQEGGMVNRLVGGTRFPGNMILGATRNVRLAKRDGQAIARQLKAVGINMDFAPVLDVNNNPLNLVIGARSFGGDPLLVANLGVAFIKGMQAEGVITCAKHFPGHGDTAIDSHLGLPVIKHGKEHLEKVELYPFKQAIKVGVDSIMTAHIYFPALEPRKGVPATLSYNILTGLLRRELGFAGLIISDCMEMKAITNSFGTIKGSVMSIEAGSDMILVSHSLDKQKAAIKAVVESVKEGRITEKRINQSVLRILRLKRKRIGLEGPPISDYRKINKKIEEEIAYQISKEGVTLVKDKDNLIPIDKSNNKKILVIDFLLNKLSLAGDDVENKNLLVNFLRAEGIKVEHHTFLEDSNRLSLLEGIDLVIICSFNAIHNPYQIKIIKKLHAINIPFIVLSINPYDLQVFPEVSTFLTIYDYSPFNLQVASEVIVGKYKAKGILPVILKY</sequence>
<evidence type="ECO:0000256" key="2">
    <source>
        <dbReference type="ARBA" id="ARBA00022801"/>
    </source>
</evidence>
<accession>A0A1F5AGH0</accession>
<evidence type="ECO:0000313" key="5">
    <source>
        <dbReference type="EMBL" id="OGD17581.1"/>
    </source>
</evidence>
<evidence type="ECO:0000256" key="3">
    <source>
        <dbReference type="ARBA" id="ARBA00023295"/>
    </source>
</evidence>
<gene>
    <name evidence="5" type="ORF">A2V47_02950</name>
</gene>
<dbReference type="GO" id="GO:0004553">
    <property type="term" value="F:hydrolase activity, hydrolyzing O-glycosyl compounds"/>
    <property type="evidence" value="ECO:0007669"/>
    <property type="project" value="InterPro"/>
</dbReference>
<dbReference type="InterPro" id="IPR036962">
    <property type="entry name" value="Glyco_hydro_3_N_sf"/>
</dbReference>
<dbReference type="InterPro" id="IPR036881">
    <property type="entry name" value="Glyco_hydro_3_C_sf"/>
</dbReference>
<dbReference type="PANTHER" id="PTHR30480">
    <property type="entry name" value="BETA-HEXOSAMINIDASE-RELATED"/>
    <property type="match status" value="1"/>
</dbReference>
<name>A0A1F5AGH0_9BACT</name>
<dbReference type="NCBIfam" id="NF003740">
    <property type="entry name" value="PRK05337.1"/>
    <property type="match status" value="1"/>
</dbReference>
<comment type="caution">
    <text evidence="5">The sequence shown here is derived from an EMBL/GenBank/DDBJ whole genome shotgun (WGS) entry which is preliminary data.</text>
</comment>
<dbReference type="Pfam" id="PF00933">
    <property type="entry name" value="Glyco_hydro_3"/>
    <property type="match status" value="1"/>
</dbReference>
<dbReference type="PANTHER" id="PTHR30480:SF16">
    <property type="entry name" value="GLYCOSIDE HYDROLASE FAMILY 3 DOMAIN PROTEIN"/>
    <property type="match status" value="1"/>
</dbReference>
<reference evidence="5 6" key="1">
    <citation type="journal article" date="2016" name="Nat. Commun.">
        <title>Thousands of microbial genomes shed light on interconnected biogeochemical processes in an aquifer system.</title>
        <authorList>
            <person name="Anantharaman K."/>
            <person name="Brown C.T."/>
            <person name="Hug L.A."/>
            <person name="Sharon I."/>
            <person name="Castelle C.J."/>
            <person name="Probst A.J."/>
            <person name="Thomas B.C."/>
            <person name="Singh A."/>
            <person name="Wilkins M.J."/>
            <person name="Karaoz U."/>
            <person name="Brodie E.L."/>
            <person name="Williams K.H."/>
            <person name="Hubbard S.S."/>
            <person name="Banfield J.F."/>
        </authorList>
    </citation>
    <scope>NUCLEOTIDE SEQUENCE [LARGE SCALE GENOMIC DNA]</scope>
</reference>
<dbReference type="GO" id="GO:0008641">
    <property type="term" value="F:ubiquitin-like modifier activating enzyme activity"/>
    <property type="evidence" value="ECO:0007669"/>
    <property type="project" value="InterPro"/>
</dbReference>
<dbReference type="InterPro" id="IPR050226">
    <property type="entry name" value="NagZ_Beta-hexosaminidase"/>
</dbReference>
<dbReference type="GO" id="GO:0009254">
    <property type="term" value="P:peptidoglycan turnover"/>
    <property type="evidence" value="ECO:0007669"/>
    <property type="project" value="TreeGrafter"/>
</dbReference>